<evidence type="ECO:0000256" key="1">
    <source>
        <dbReference type="SAM" id="SignalP"/>
    </source>
</evidence>
<gene>
    <name evidence="2" type="ORF">GGX14DRAFT_602554</name>
</gene>
<protein>
    <recommendedName>
        <fullName evidence="4">Tyrosine-protein kinase ephrin type A/B receptor-like domain-containing protein</fullName>
    </recommendedName>
</protein>
<keyword evidence="3" id="KW-1185">Reference proteome</keyword>
<dbReference type="SMART" id="SM01411">
    <property type="entry name" value="Ephrin_rec_like"/>
    <property type="match status" value="2"/>
</dbReference>
<accession>A0AAD6VNA2</accession>
<dbReference type="Gene3D" id="2.10.50.10">
    <property type="entry name" value="Tumor Necrosis Factor Receptor, subunit A, domain 2"/>
    <property type="match status" value="1"/>
</dbReference>
<evidence type="ECO:0008006" key="4">
    <source>
        <dbReference type="Google" id="ProtNLM"/>
    </source>
</evidence>
<dbReference type="Proteomes" id="UP001219525">
    <property type="component" value="Unassembled WGS sequence"/>
</dbReference>
<dbReference type="AlphaFoldDB" id="A0AAD6VNA2"/>
<keyword evidence="1" id="KW-0732">Signal</keyword>
<proteinExistence type="predicted"/>
<reference evidence="2" key="1">
    <citation type="submission" date="2023-03" db="EMBL/GenBank/DDBJ databases">
        <title>Massive genome expansion in bonnet fungi (Mycena s.s.) driven by repeated elements and novel gene families across ecological guilds.</title>
        <authorList>
            <consortium name="Lawrence Berkeley National Laboratory"/>
            <person name="Harder C.B."/>
            <person name="Miyauchi S."/>
            <person name="Viragh M."/>
            <person name="Kuo A."/>
            <person name="Thoen E."/>
            <person name="Andreopoulos B."/>
            <person name="Lu D."/>
            <person name="Skrede I."/>
            <person name="Drula E."/>
            <person name="Henrissat B."/>
            <person name="Morin E."/>
            <person name="Kohler A."/>
            <person name="Barry K."/>
            <person name="LaButti K."/>
            <person name="Morin E."/>
            <person name="Salamov A."/>
            <person name="Lipzen A."/>
            <person name="Mereny Z."/>
            <person name="Hegedus B."/>
            <person name="Baldrian P."/>
            <person name="Stursova M."/>
            <person name="Weitz H."/>
            <person name="Taylor A."/>
            <person name="Grigoriev I.V."/>
            <person name="Nagy L.G."/>
            <person name="Martin F."/>
            <person name="Kauserud H."/>
        </authorList>
    </citation>
    <scope>NUCLEOTIDE SEQUENCE</scope>
    <source>
        <strain evidence="2">9144</strain>
    </source>
</reference>
<name>A0AAD6VNA2_9AGAR</name>
<evidence type="ECO:0000313" key="2">
    <source>
        <dbReference type="EMBL" id="KAJ7217197.1"/>
    </source>
</evidence>
<evidence type="ECO:0000313" key="3">
    <source>
        <dbReference type="Proteomes" id="UP001219525"/>
    </source>
</evidence>
<organism evidence="2 3">
    <name type="scientific">Mycena pura</name>
    <dbReference type="NCBI Taxonomy" id="153505"/>
    <lineage>
        <taxon>Eukaryota</taxon>
        <taxon>Fungi</taxon>
        <taxon>Dikarya</taxon>
        <taxon>Basidiomycota</taxon>
        <taxon>Agaricomycotina</taxon>
        <taxon>Agaricomycetes</taxon>
        <taxon>Agaricomycetidae</taxon>
        <taxon>Agaricales</taxon>
        <taxon>Marasmiineae</taxon>
        <taxon>Mycenaceae</taxon>
        <taxon>Mycena</taxon>
    </lineage>
</organism>
<comment type="caution">
    <text evidence="2">The sequence shown here is derived from an EMBL/GenBank/DDBJ whole genome shotgun (WGS) entry which is preliminary data.</text>
</comment>
<sequence>MFFTPSFVSAFMMLSSVRALPHPDQGGQIRLAFSEPCPAGSYWYKGTETCTSCLPGSYCDGTSGEAKLCSPGYYQPNVNSTACLPTPAGYYTNTTGSAVATPCYPGSFQPYTAQDFCYSATSGRFQSKPGQAVSCYTCCGWASSRKDYNINPTNCTDPKANANIGSGDGCISRPTACTRATTCQQSADGACPAGNSTDKVPW</sequence>
<feature type="signal peptide" evidence="1">
    <location>
        <begin position="1"/>
        <end position="19"/>
    </location>
</feature>
<feature type="chain" id="PRO_5041906609" description="Tyrosine-protein kinase ephrin type A/B receptor-like domain-containing protein" evidence="1">
    <location>
        <begin position="20"/>
        <end position="202"/>
    </location>
</feature>
<dbReference type="EMBL" id="JARJCW010000014">
    <property type="protein sequence ID" value="KAJ7217197.1"/>
    <property type="molecule type" value="Genomic_DNA"/>
</dbReference>